<evidence type="ECO:0000313" key="2">
    <source>
        <dbReference type="EMBL" id="GFO38152.1"/>
    </source>
</evidence>
<dbReference type="EMBL" id="BLXT01007309">
    <property type="protein sequence ID" value="GFO38152.1"/>
    <property type="molecule type" value="Genomic_DNA"/>
</dbReference>
<feature type="region of interest" description="Disordered" evidence="1">
    <location>
        <begin position="1"/>
        <end position="28"/>
    </location>
</feature>
<organism evidence="2 3">
    <name type="scientific">Plakobranchus ocellatus</name>
    <dbReference type="NCBI Taxonomy" id="259542"/>
    <lineage>
        <taxon>Eukaryota</taxon>
        <taxon>Metazoa</taxon>
        <taxon>Spiralia</taxon>
        <taxon>Lophotrochozoa</taxon>
        <taxon>Mollusca</taxon>
        <taxon>Gastropoda</taxon>
        <taxon>Heterobranchia</taxon>
        <taxon>Euthyneura</taxon>
        <taxon>Panpulmonata</taxon>
        <taxon>Sacoglossa</taxon>
        <taxon>Placobranchoidea</taxon>
        <taxon>Plakobranchidae</taxon>
        <taxon>Plakobranchus</taxon>
    </lineage>
</organism>
<reference evidence="2 3" key="1">
    <citation type="journal article" date="2021" name="Elife">
        <title>Chloroplast acquisition without the gene transfer in kleptoplastic sea slugs, Plakobranchus ocellatus.</title>
        <authorList>
            <person name="Maeda T."/>
            <person name="Takahashi S."/>
            <person name="Yoshida T."/>
            <person name="Shimamura S."/>
            <person name="Takaki Y."/>
            <person name="Nagai Y."/>
            <person name="Toyoda A."/>
            <person name="Suzuki Y."/>
            <person name="Arimoto A."/>
            <person name="Ishii H."/>
            <person name="Satoh N."/>
            <person name="Nishiyama T."/>
            <person name="Hasebe M."/>
            <person name="Maruyama T."/>
            <person name="Minagawa J."/>
            <person name="Obokata J."/>
            <person name="Shigenobu S."/>
        </authorList>
    </citation>
    <scope>NUCLEOTIDE SEQUENCE [LARGE SCALE GENOMIC DNA]</scope>
</reference>
<dbReference type="AlphaFoldDB" id="A0AAV4D1T0"/>
<keyword evidence="3" id="KW-1185">Reference proteome</keyword>
<evidence type="ECO:0000256" key="1">
    <source>
        <dbReference type="SAM" id="MobiDB-lite"/>
    </source>
</evidence>
<dbReference type="Proteomes" id="UP000735302">
    <property type="component" value="Unassembled WGS sequence"/>
</dbReference>
<name>A0AAV4D1T0_9GAST</name>
<protein>
    <submittedName>
        <fullName evidence="2">Bai1-associated protein</fullName>
    </submittedName>
</protein>
<evidence type="ECO:0000313" key="3">
    <source>
        <dbReference type="Proteomes" id="UP000735302"/>
    </source>
</evidence>
<sequence length="189" mass="21508">MLRRSNTDSKATANSGSSNSSSNGSPPVSGFKMLKMLKSYYQKSTSPRCRVQESDGSFFESYTALAWRQENKRLRAASELTPAKAQLRYANLYSTNVRKLVDKEHGLAMLKLDRLKQESCNRLAQPKLTPCTELLCTIGTNLCKKWDLENHTIIILYIRTLAELVKYKLAQPRPRPCTELLSYDRNKPL</sequence>
<feature type="compositionally biased region" description="Low complexity" evidence="1">
    <location>
        <begin position="14"/>
        <end position="28"/>
    </location>
</feature>
<accession>A0AAV4D1T0</accession>
<comment type="caution">
    <text evidence="2">The sequence shown here is derived from an EMBL/GenBank/DDBJ whole genome shotgun (WGS) entry which is preliminary data.</text>
</comment>
<proteinExistence type="predicted"/>
<gene>
    <name evidence="2" type="ORF">PoB_006465700</name>
</gene>